<protein>
    <submittedName>
        <fullName evidence="2">Uncharacterized protein</fullName>
    </submittedName>
</protein>
<proteinExistence type="predicted"/>
<dbReference type="Gramene" id="MELO3C032897.2.1">
    <property type="protein sequence ID" value="MELO3C032897.2.1"/>
    <property type="gene ID" value="MELO3C032897.2"/>
</dbReference>
<name>A0A9I9EF52_CUCME</name>
<dbReference type="EnsemblPlants" id="MELO3C032897.2.1">
    <property type="protein sequence ID" value="MELO3C032897.2.1"/>
    <property type="gene ID" value="MELO3C032897.2"/>
</dbReference>
<evidence type="ECO:0000313" key="2">
    <source>
        <dbReference type="EnsemblPlants" id="MELO3C032897.2.1"/>
    </source>
</evidence>
<organism evidence="2">
    <name type="scientific">Cucumis melo</name>
    <name type="common">Muskmelon</name>
    <dbReference type="NCBI Taxonomy" id="3656"/>
    <lineage>
        <taxon>Eukaryota</taxon>
        <taxon>Viridiplantae</taxon>
        <taxon>Streptophyta</taxon>
        <taxon>Embryophyta</taxon>
        <taxon>Tracheophyta</taxon>
        <taxon>Spermatophyta</taxon>
        <taxon>Magnoliopsida</taxon>
        <taxon>eudicotyledons</taxon>
        <taxon>Gunneridae</taxon>
        <taxon>Pentapetalae</taxon>
        <taxon>rosids</taxon>
        <taxon>fabids</taxon>
        <taxon>Cucurbitales</taxon>
        <taxon>Cucurbitaceae</taxon>
        <taxon>Benincaseae</taxon>
        <taxon>Cucumis</taxon>
    </lineage>
</organism>
<feature type="compositionally biased region" description="Basic and acidic residues" evidence="1">
    <location>
        <begin position="17"/>
        <end position="31"/>
    </location>
</feature>
<feature type="region of interest" description="Disordered" evidence="1">
    <location>
        <begin position="1"/>
        <end position="31"/>
    </location>
</feature>
<dbReference type="AlphaFoldDB" id="A0A9I9EF52"/>
<evidence type="ECO:0000256" key="1">
    <source>
        <dbReference type="SAM" id="MobiDB-lite"/>
    </source>
</evidence>
<accession>A0A9I9EF52</accession>
<sequence length="238" mass="27419">MNRNQSLASLGEAWTGTRHETEETRESYDRKEKSLRQMKISKVMEASEISWYPSSASSKEHYLICGMQSKRVGQFKEEKNCRHWMRFKEEAATEFLHLQAAVNRLLLFQHFDHFPKPKILPIPSHLAHECLRYCRLIGHGRQWSFVQPDFTKNGKRNGNLTDIGSDIYWRQIALRQFSRAMTFLVPPETNVSSTLSEQISDCGSEVLSGAFLATQLTVAEDAPFLDSAIRFCCTRLDP</sequence>
<reference evidence="2" key="1">
    <citation type="submission" date="2023-03" db="UniProtKB">
        <authorList>
            <consortium name="EnsemblPlants"/>
        </authorList>
    </citation>
    <scope>IDENTIFICATION</scope>
</reference>